<feature type="transmembrane region" description="Helical" evidence="14">
    <location>
        <begin position="140"/>
        <end position="163"/>
    </location>
</feature>
<evidence type="ECO:0000256" key="5">
    <source>
        <dbReference type="ARBA" id="ARBA00022606"/>
    </source>
</evidence>
<evidence type="ECO:0000256" key="4">
    <source>
        <dbReference type="ARBA" id="ARBA00022480"/>
    </source>
</evidence>
<evidence type="ECO:0000313" key="19">
    <source>
        <dbReference type="Proteomes" id="UP000030759"/>
    </source>
</evidence>
<dbReference type="SUPFAM" id="SSF81321">
    <property type="entry name" value="Family A G protein-coupled receptor-like"/>
    <property type="match status" value="1"/>
</dbReference>
<evidence type="ECO:0000256" key="13">
    <source>
        <dbReference type="RuleBase" id="RU004423"/>
    </source>
</evidence>
<dbReference type="InterPro" id="IPR016187">
    <property type="entry name" value="CTDL_fold"/>
</dbReference>
<feature type="transmembrane region" description="Helical" evidence="14">
    <location>
        <begin position="240"/>
        <end position="264"/>
    </location>
</feature>
<evidence type="ECO:0000256" key="9">
    <source>
        <dbReference type="ARBA" id="ARBA00023136"/>
    </source>
</evidence>
<name>G3HU94_CRIGR</name>
<evidence type="ECO:0000256" key="7">
    <source>
        <dbReference type="ARBA" id="ARBA00022989"/>
    </source>
</evidence>
<accession>G3HU94</accession>
<feature type="transmembrane region" description="Helical" evidence="14">
    <location>
        <begin position="16"/>
        <end position="43"/>
    </location>
</feature>
<dbReference type="PANTHER" id="PTHR11394">
    <property type="entry name" value="TASTE RECEPTOR TYPE 2"/>
    <property type="match status" value="1"/>
</dbReference>
<dbReference type="InterPro" id="IPR030050">
    <property type="entry name" value="TAS2R38"/>
</dbReference>
<dbReference type="CDD" id="cd15025">
    <property type="entry name" value="7tm_TAS2R38"/>
    <property type="match status" value="1"/>
</dbReference>
<comment type="similarity">
    <text evidence="2 13">Belongs to the G-protein coupled receptor T2R family.</text>
</comment>
<dbReference type="GO" id="GO:0016020">
    <property type="term" value="C:membrane"/>
    <property type="evidence" value="ECO:0007669"/>
    <property type="project" value="UniProtKB-SubCell"/>
</dbReference>
<keyword evidence="9 14" id="KW-0472">Membrane</keyword>
<dbReference type="GO" id="GO:0004930">
    <property type="term" value="F:G protein-coupled receptor activity"/>
    <property type="evidence" value="ECO:0007669"/>
    <property type="project" value="UniProtKB-KW"/>
</dbReference>
<evidence type="ECO:0000256" key="8">
    <source>
        <dbReference type="ARBA" id="ARBA00023040"/>
    </source>
</evidence>
<feature type="domain" description="C-type lectin" evidence="15">
    <location>
        <begin position="317"/>
        <end position="389"/>
    </location>
</feature>
<dbReference type="Pfam" id="PF00059">
    <property type="entry name" value="Lectin_C"/>
    <property type="match status" value="1"/>
</dbReference>
<evidence type="ECO:0000313" key="16">
    <source>
        <dbReference type="EMBL" id="EGW08981.1"/>
    </source>
</evidence>
<keyword evidence="11" id="KW-0325">Glycoprotein</keyword>
<keyword evidence="8" id="KW-0297">G-protein coupled receptor</keyword>
<keyword evidence="10 16" id="KW-0675">Receptor</keyword>
<protein>
    <recommendedName>
        <fullName evidence="3">Taste receptor type 2 member 38</fullName>
    </recommendedName>
</protein>
<dbReference type="GO" id="GO:0033038">
    <property type="term" value="F:bitter taste receptor activity"/>
    <property type="evidence" value="ECO:0007669"/>
    <property type="project" value="InterPro"/>
</dbReference>
<dbReference type="EMBL" id="JH000729">
    <property type="protein sequence ID" value="EGW08981.1"/>
    <property type="molecule type" value="Genomic_DNA"/>
</dbReference>
<keyword evidence="5" id="KW-0716">Sensory transduction</keyword>
<keyword evidence="4" id="KW-0919">Taste</keyword>
<comment type="subcellular location">
    <subcellularLocation>
        <location evidence="1">Membrane</location>
        <topology evidence="1">Multi-pass membrane protein</topology>
    </subcellularLocation>
</comment>
<gene>
    <name evidence="17" type="ORF">H671_1g1827</name>
    <name evidence="16" type="ORF">I79_014502</name>
</gene>
<evidence type="ECO:0000256" key="2">
    <source>
        <dbReference type="ARBA" id="ARBA00007376"/>
    </source>
</evidence>
<dbReference type="InterPro" id="IPR007960">
    <property type="entry name" value="TAS2R"/>
</dbReference>
<dbReference type="Gene3D" id="3.10.100.10">
    <property type="entry name" value="Mannose-Binding Protein A, subunit A"/>
    <property type="match status" value="1"/>
</dbReference>
<evidence type="ECO:0000313" key="18">
    <source>
        <dbReference type="Proteomes" id="UP000001075"/>
    </source>
</evidence>
<keyword evidence="6 14" id="KW-0812">Transmembrane</keyword>
<evidence type="ECO:0000256" key="14">
    <source>
        <dbReference type="SAM" id="Phobius"/>
    </source>
</evidence>
<dbReference type="Pfam" id="PF05296">
    <property type="entry name" value="TAS2R"/>
    <property type="match status" value="1"/>
</dbReference>
<reference evidence="17" key="4">
    <citation type="submission" date="2013-03" db="EMBL/GenBank/DDBJ databases">
        <title>Chinese hamster genome sequenced from sorted chromosomes.</title>
        <authorList>
            <person name="Brinkrolf K."/>
            <person name="Rupp O."/>
            <person name="Laux H."/>
            <person name="Kollin F."/>
            <person name="Ernst W."/>
            <person name="Linke B."/>
            <person name="Kofler R."/>
            <person name="Romand S."/>
            <person name="Hesse F."/>
            <person name="Budach W.E."/>
            <person name="Galosy S."/>
            <person name="Muller D."/>
            <person name="Noll T."/>
            <person name="Wienberg J."/>
            <person name="Jostock T."/>
            <person name="Leonard M."/>
            <person name="Grillari J."/>
            <person name="Tauch A."/>
            <person name="Goesmann A."/>
            <person name="Helk B."/>
            <person name="Mott J.E."/>
            <person name="Puehler A."/>
            <person name="Borth N."/>
        </authorList>
    </citation>
    <scope>NUCLEOTIDE SEQUENCE</scope>
    <source>
        <strain evidence="17">17A/GY</strain>
    </source>
</reference>
<evidence type="ECO:0000256" key="12">
    <source>
        <dbReference type="ARBA" id="ARBA00023224"/>
    </source>
</evidence>
<dbReference type="InterPro" id="IPR016186">
    <property type="entry name" value="C-type_lectin-like/link_sf"/>
</dbReference>
<dbReference type="SUPFAM" id="SSF56436">
    <property type="entry name" value="C-type lectin-like"/>
    <property type="match status" value="1"/>
</dbReference>
<dbReference type="eggNOG" id="ENOG502T15G">
    <property type="taxonomic scope" value="Eukaryota"/>
</dbReference>
<evidence type="ECO:0000256" key="6">
    <source>
        <dbReference type="ARBA" id="ARBA00022692"/>
    </source>
</evidence>
<reference evidence="18" key="1">
    <citation type="journal article" date="2011" name="Nat. Biotechnol.">
        <title>The genomic sequence of the Chinese hamster ovary (CHO)-K1 cell line.</title>
        <authorList>
            <person name="Xu X."/>
            <person name="Nagarajan H."/>
            <person name="Lewis N.E."/>
            <person name="Pan S."/>
            <person name="Cai Z."/>
            <person name="Liu X."/>
            <person name="Chen W."/>
            <person name="Xie M."/>
            <person name="Wang W."/>
            <person name="Hammond S."/>
            <person name="Andersen M.R."/>
            <person name="Neff N."/>
            <person name="Passarelli B."/>
            <person name="Koh W."/>
            <person name="Fan H.C."/>
            <person name="Wang J."/>
            <person name="Gui Y."/>
            <person name="Lee K.H."/>
            <person name="Betenbaugh M.J."/>
            <person name="Quake S.R."/>
            <person name="Famili I."/>
            <person name="Palsson B.O."/>
            <person name="Wang J."/>
        </authorList>
    </citation>
    <scope>NUCLEOTIDE SEQUENCE [LARGE SCALE GENOMIC DNA]</scope>
    <source>
        <strain evidence="18">CHO K1 cell line</strain>
    </source>
</reference>
<dbReference type="PaxDb" id="10029-XP_007618017.1"/>
<evidence type="ECO:0000256" key="3">
    <source>
        <dbReference type="ARBA" id="ARBA00016290"/>
    </source>
</evidence>
<proteinExistence type="inferred from homology"/>
<dbReference type="FunFam" id="1.20.1070.10:FF:000055">
    <property type="entry name" value="Taste receptor type 2"/>
    <property type="match status" value="1"/>
</dbReference>
<dbReference type="InterPro" id="IPR001304">
    <property type="entry name" value="C-type_lectin-like"/>
</dbReference>
<keyword evidence="7 14" id="KW-1133">Transmembrane helix</keyword>
<sequence>MLTLTPVLTVSYEAKISFLLLSILEFAVGILVNAFIVLVNFWDMVKGQPLNNCDIVLLCLSVTRLFLQGLLLLDAIQLTCFQQMKDPLSHNYQAILTFWMIANQVSLWFATCLSLLYCSKIARFSHTFLLHLASWVSRRFRRVVLVALLFSCICTALCLWDFFSRSHFTVASVLPRNNTEFNLQIAKLSFFYSFVFCNVGSIPSSLAFLVSSGVLFISLGSHMRAMKSRARDSRDPGLEAHIRAIIFLVSFLCFYVLSFCAALASMPLLVLWHDKGGVMVCIGMMAACPSGHAVILISGNAKLRRAIEPMVFCFHRSQKKYLQDIAGAEKYFVALRRQSGERKWRWINNSVFSGNVTNENQNFHCVTIGLTKTFDAASCDISYRWICEKSPK</sequence>
<feature type="transmembrane region" description="Helical" evidence="14">
    <location>
        <begin position="55"/>
        <end position="76"/>
    </location>
</feature>
<dbReference type="PANTHER" id="PTHR11394:SF52">
    <property type="entry name" value="TASTE RECEPTOR TYPE 2 MEMBER 38"/>
    <property type="match status" value="1"/>
</dbReference>
<dbReference type="Proteomes" id="UP000030759">
    <property type="component" value="Unassembled WGS sequence"/>
</dbReference>
<dbReference type="AlphaFoldDB" id="G3HU94"/>
<reference evidence="19" key="3">
    <citation type="journal article" date="2013" name="Nat. Biotechnol.">
        <title>Chinese hamster genome sequenced from sorted chromosomes.</title>
        <authorList>
            <person name="Brinkrolf K."/>
            <person name="Rupp O."/>
            <person name="Laux H."/>
            <person name="Kollin F."/>
            <person name="Ernst W."/>
            <person name="Linke B."/>
            <person name="Kofler R."/>
            <person name="Romand S."/>
            <person name="Hesse F."/>
            <person name="Budach W.E."/>
            <person name="Galosy S."/>
            <person name="Muller D."/>
            <person name="Noll T."/>
            <person name="Wienberg J."/>
            <person name="Jostock T."/>
            <person name="Leonard M."/>
            <person name="Grillari J."/>
            <person name="Tauch A."/>
            <person name="Goesmann A."/>
            <person name="Helk B."/>
            <person name="Mott J.E."/>
            <person name="Puhler A."/>
            <person name="Borth N."/>
        </authorList>
    </citation>
    <scope>NUCLEOTIDE SEQUENCE [LARGE SCALE GENOMIC DNA]</scope>
    <source>
        <strain evidence="19">17A/GY</strain>
    </source>
</reference>
<dbReference type="Proteomes" id="UP000001075">
    <property type="component" value="Unassembled WGS sequence"/>
</dbReference>
<evidence type="ECO:0000256" key="11">
    <source>
        <dbReference type="ARBA" id="ARBA00023180"/>
    </source>
</evidence>
<evidence type="ECO:0000313" key="17">
    <source>
        <dbReference type="EMBL" id="ERE90165.1"/>
    </source>
</evidence>
<dbReference type="STRING" id="10029.G3HU94"/>
<evidence type="ECO:0000256" key="1">
    <source>
        <dbReference type="ARBA" id="ARBA00004141"/>
    </source>
</evidence>
<feature type="transmembrane region" description="Helical" evidence="14">
    <location>
        <begin position="190"/>
        <end position="219"/>
    </location>
</feature>
<evidence type="ECO:0000259" key="15">
    <source>
        <dbReference type="Pfam" id="PF00059"/>
    </source>
</evidence>
<feature type="transmembrane region" description="Helical" evidence="14">
    <location>
        <begin position="276"/>
        <end position="297"/>
    </location>
</feature>
<dbReference type="EMBL" id="KE664221">
    <property type="protein sequence ID" value="ERE90165.1"/>
    <property type="molecule type" value="Genomic_DNA"/>
</dbReference>
<keyword evidence="12" id="KW-0807">Transducer</keyword>
<feature type="transmembrane region" description="Helical" evidence="14">
    <location>
        <begin position="96"/>
        <end position="119"/>
    </location>
</feature>
<evidence type="ECO:0000256" key="10">
    <source>
        <dbReference type="ARBA" id="ARBA00023170"/>
    </source>
</evidence>
<organism evidence="16 18">
    <name type="scientific">Cricetulus griseus</name>
    <name type="common">Chinese hamster</name>
    <name type="synonym">Cricetulus barabensis griseus</name>
    <dbReference type="NCBI Taxonomy" id="10029"/>
    <lineage>
        <taxon>Eukaryota</taxon>
        <taxon>Metazoa</taxon>
        <taxon>Chordata</taxon>
        <taxon>Craniata</taxon>
        <taxon>Vertebrata</taxon>
        <taxon>Euteleostomi</taxon>
        <taxon>Mammalia</taxon>
        <taxon>Eutheria</taxon>
        <taxon>Euarchontoglires</taxon>
        <taxon>Glires</taxon>
        <taxon>Rodentia</taxon>
        <taxon>Myomorpha</taxon>
        <taxon>Muroidea</taxon>
        <taxon>Cricetidae</taxon>
        <taxon>Cricetinae</taxon>
        <taxon>Cricetulus</taxon>
    </lineage>
</organism>
<reference evidence="16" key="2">
    <citation type="submission" date="2011-08" db="EMBL/GenBank/DDBJ databases">
        <title>The genomic sequence of the Chinese hamster ovary CHO-K1 cell line.</title>
        <authorList>
            <person name="Xu X."/>
            <person name="Nagarajan H."/>
            <person name="Lewis N.E."/>
            <person name="Pan S."/>
            <person name="Cai Z."/>
            <person name="Liu X."/>
            <person name="Chen W."/>
            <person name="Xie M."/>
            <person name="Wang W."/>
            <person name="Hammond S."/>
            <person name="Andersen M.R."/>
            <person name="Neff N."/>
            <person name="Passarelli B."/>
            <person name="Koh W."/>
            <person name="Fan C.H."/>
            <person name="Wang J."/>
            <person name="Gui Y."/>
            <person name="Lee K.H."/>
            <person name="Betenbaugh M.J."/>
            <person name="Quake S.R."/>
            <person name="Famili I."/>
            <person name="Palsson B.O."/>
            <person name="Wang J."/>
        </authorList>
    </citation>
    <scope>NUCLEOTIDE SEQUENCE</scope>
</reference>